<evidence type="ECO:0000256" key="1">
    <source>
        <dbReference type="ARBA" id="ARBA00000822"/>
    </source>
</evidence>
<dbReference type="GO" id="GO:0008061">
    <property type="term" value="F:chitin binding"/>
    <property type="evidence" value="ECO:0007669"/>
    <property type="project" value="UniProtKB-KW"/>
</dbReference>
<evidence type="ECO:0000256" key="12">
    <source>
        <dbReference type="RuleBase" id="RU000489"/>
    </source>
</evidence>
<evidence type="ECO:0000256" key="10">
    <source>
        <dbReference type="ARBA" id="ARBA00023295"/>
    </source>
</evidence>
<keyword evidence="7" id="KW-0146">Chitin degradation</keyword>
<evidence type="ECO:0000313" key="18">
    <source>
        <dbReference type="Proteomes" id="UP000820818"/>
    </source>
</evidence>
<reference evidence="17 18" key="1">
    <citation type="submission" date="2022-05" db="EMBL/GenBank/DDBJ databases">
        <title>A multi-omics perspective on studying reproductive biology in Daphnia sinensis.</title>
        <authorList>
            <person name="Jia J."/>
        </authorList>
    </citation>
    <scope>NUCLEOTIDE SEQUENCE [LARGE SCALE GENOMIC DNA]</scope>
    <source>
        <strain evidence="17 18">WSL</strain>
    </source>
</reference>
<feature type="chain" id="PRO_5041996646" description="chitinase" evidence="14">
    <location>
        <begin position="20"/>
        <end position="579"/>
    </location>
</feature>
<dbReference type="SMART" id="SM00494">
    <property type="entry name" value="ChtBD2"/>
    <property type="match status" value="1"/>
</dbReference>
<feature type="domain" description="Chitin-binding type-2" evidence="15">
    <location>
        <begin position="492"/>
        <end position="549"/>
    </location>
</feature>
<dbReference type="SUPFAM" id="SSF57625">
    <property type="entry name" value="Invertebrate chitin-binding proteins"/>
    <property type="match status" value="1"/>
</dbReference>
<dbReference type="EMBL" id="WJBH02000007">
    <property type="protein sequence ID" value="KAI9555766.1"/>
    <property type="molecule type" value="Genomic_DNA"/>
</dbReference>
<dbReference type="EC" id="3.2.1.14" evidence="3"/>
<keyword evidence="8" id="KW-1015">Disulfide bond</keyword>
<keyword evidence="11" id="KW-0624">Polysaccharide degradation</keyword>
<dbReference type="PROSITE" id="PS50940">
    <property type="entry name" value="CHIT_BIND_II"/>
    <property type="match status" value="1"/>
</dbReference>
<dbReference type="GO" id="GO:0005576">
    <property type="term" value="C:extracellular region"/>
    <property type="evidence" value="ECO:0007669"/>
    <property type="project" value="InterPro"/>
</dbReference>
<keyword evidence="18" id="KW-1185">Reference proteome</keyword>
<evidence type="ECO:0000256" key="14">
    <source>
        <dbReference type="SAM" id="SignalP"/>
    </source>
</evidence>
<dbReference type="Gene3D" id="3.10.50.10">
    <property type="match status" value="1"/>
</dbReference>
<dbReference type="Gene3D" id="2.170.140.10">
    <property type="entry name" value="Chitin binding domain"/>
    <property type="match status" value="1"/>
</dbReference>
<feature type="region of interest" description="Disordered" evidence="13">
    <location>
        <begin position="404"/>
        <end position="430"/>
    </location>
</feature>
<dbReference type="SMART" id="SM00636">
    <property type="entry name" value="Glyco_18"/>
    <property type="match status" value="1"/>
</dbReference>
<dbReference type="PANTHER" id="PTHR11177:SF360">
    <property type="entry name" value="CHITINASE 4-RELATED"/>
    <property type="match status" value="1"/>
</dbReference>
<dbReference type="SUPFAM" id="SSF54556">
    <property type="entry name" value="Chitinase insertion domain"/>
    <property type="match status" value="1"/>
</dbReference>
<dbReference type="InterPro" id="IPR001223">
    <property type="entry name" value="Glyco_hydro18_cat"/>
</dbReference>
<organism evidence="17 18">
    <name type="scientific">Daphnia sinensis</name>
    <dbReference type="NCBI Taxonomy" id="1820382"/>
    <lineage>
        <taxon>Eukaryota</taxon>
        <taxon>Metazoa</taxon>
        <taxon>Ecdysozoa</taxon>
        <taxon>Arthropoda</taxon>
        <taxon>Crustacea</taxon>
        <taxon>Branchiopoda</taxon>
        <taxon>Diplostraca</taxon>
        <taxon>Cladocera</taxon>
        <taxon>Anomopoda</taxon>
        <taxon>Daphniidae</taxon>
        <taxon>Daphnia</taxon>
        <taxon>Daphnia similis group</taxon>
    </lineage>
</organism>
<comment type="catalytic activity">
    <reaction evidence="1">
        <text>Random endo-hydrolysis of N-acetyl-beta-D-glucosaminide (1-&gt;4)-beta-linkages in chitin and chitodextrins.</text>
        <dbReference type="EC" id="3.2.1.14"/>
    </reaction>
</comment>
<dbReference type="Pfam" id="PF00704">
    <property type="entry name" value="Glyco_hydro_18"/>
    <property type="match status" value="1"/>
</dbReference>
<dbReference type="AlphaFoldDB" id="A0AAD5PQ13"/>
<keyword evidence="9" id="KW-0119">Carbohydrate metabolism</keyword>
<keyword evidence="6 12" id="KW-0378">Hydrolase</keyword>
<evidence type="ECO:0000259" key="16">
    <source>
        <dbReference type="PROSITE" id="PS51910"/>
    </source>
</evidence>
<evidence type="ECO:0000313" key="17">
    <source>
        <dbReference type="EMBL" id="KAI9555766.1"/>
    </source>
</evidence>
<dbReference type="PROSITE" id="PS51910">
    <property type="entry name" value="GH18_2"/>
    <property type="match status" value="1"/>
</dbReference>
<dbReference type="GO" id="GO:0000272">
    <property type="term" value="P:polysaccharide catabolic process"/>
    <property type="evidence" value="ECO:0007669"/>
    <property type="project" value="UniProtKB-KW"/>
</dbReference>
<evidence type="ECO:0000256" key="9">
    <source>
        <dbReference type="ARBA" id="ARBA00023277"/>
    </source>
</evidence>
<sequence length="579" mass="63236">MKQLWKAVLLMAMAHQVMSLALTKAAEKKKMVCYYGSWAVYRPGNGKFDVENIDPFLCTHIVYGFAGLETDNTIKVLDPYNDLKENWGKGAYLRFTGLKQKNPDLKALIAVGGWNEGSEKYSLMAADPAKRTTFVNSVVKFLITYGFDGFDFDWEYPSNRGGSITDKINFVHLLRELKAAFVPYGFLLTAAVSSGKSTIDSAYDIPAVSSALDQIHVMAYDYHGAWETFTGLNAPLYANPTVESGSDLLLNVNWTVNYWISNGASPSKIILGMGLYGRGFTLASSTQNGFYAYAPQPIQAGPYTRESGTWGYNEICEKFKADPSWTVVRDPYYQAPYAYKSNQWIGYDDQQSLKLKAEYVMSMNLGGAMVWSIETDDFRGLCHNAPFILIKTITETMNGPIVTQPTTSTSTPTTTKATTTVPPVTTTTSTAAPTVTTKASTTAATVTNPPTAASTTTAPAATTTLCGNPTTIASAYTTAPPIKTTAGTPPPNTLCKSEGLNPDPYDCGIFYTCLDNGLGGWTIYTQRCATGTAFSDELNTCTFPIRCLAVKHTPVRLKSIQLCLLLLVEWKSFLNNEIP</sequence>
<dbReference type="Gene3D" id="3.20.20.80">
    <property type="entry name" value="Glycosidases"/>
    <property type="match status" value="1"/>
</dbReference>
<evidence type="ECO:0000256" key="8">
    <source>
        <dbReference type="ARBA" id="ARBA00023157"/>
    </source>
</evidence>
<feature type="domain" description="GH18" evidence="16">
    <location>
        <begin position="29"/>
        <end position="400"/>
    </location>
</feature>
<evidence type="ECO:0000256" key="11">
    <source>
        <dbReference type="ARBA" id="ARBA00023326"/>
    </source>
</evidence>
<dbReference type="PANTHER" id="PTHR11177">
    <property type="entry name" value="CHITINASE"/>
    <property type="match status" value="1"/>
</dbReference>
<keyword evidence="5 14" id="KW-0732">Signal</keyword>
<evidence type="ECO:0000256" key="6">
    <source>
        <dbReference type="ARBA" id="ARBA00022801"/>
    </source>
</evidence>
<evidence type="ECO:0000256" key="7">
    <source>
        <dbReference type="ARBA" id="ARBA00023024"/>
    </source>
</evidence>
<dbReference type="CDD" id="cd02872">
    <property type="entry name" value="GH18_chitolectin_chitotriosidase"/>
    <property type="match status" value="1"/>
</dbReference>
<gene>
    <name evidence="17" type="ORF">GHT06_018282</name>
</gene>
<dbReference type="GO" id="GO:0008843">
    <property type="term" value="F:endochitinase activity"/>
    <property type="evidence" value="ECO:0007669"/>
    <property type="project" value="UniProtKB-EC"/>
</dbReference>
<dbReference type="InterPro" id="IPR036508">
    <property type="entry name" value="Chitin-bd_dom_sf"/>
</dbReference>
<dbReference type="InterPro" id="IPR011583">
    <property type="entry name" value="Chitinase_II/V-like_cat"/>
</dbReference>
<dbReference type="Proteomes" id="UP000820818">
    <property type="component" value="Linkage Group LG7"/>
</dbReference>
<proteinExistence type="inferred from homology"/>
<comment type="caution">
    <text evidence="17">The sequence shown here is derived from an EMBL/GenBank/DDBJ whole genome shotgun (WGS) entry which is preliminary data.</text>
</comment>
<dbReference type="GO" id="GO:0006032">
    <property type="term" value="P:chitin catabolic process"/>
    <property type="evidence" value="ECO:0007669"/>
    <property type="project" value="UniProtKB-KW"/>
</dbReference>
<dbReference type="InterPro" id="IPR002557">
    <property type="entry name" value="Chitin-bd_dom"/>
</dbReference>
<keyword evidence="10 12" id="KW-0326">Glycosidase</keyword>
<dbReference type="InterPro" id="IPR017853">
    <property type="entry name" value="GH"/>
</dbReference>
<dbReference type="InterPro" id="IPR050314">
    <property type="entry name" value="Glycosyl_Hydrlase_18"/>
</dbReference>
<dbReference type="FunFam" id="3.10.50.10:FF:000004">
    <property type="entry name" value="Chitinase 5"/>
    <property type="match status" value="1"/>
</dbReference>
<evidence type="ECO:0000256" key="5">
    <source>
        <dbReference type="ARBA" id="ARBA00022729"/>
    </source>
</evidence>
<dbReference type="InterPro" id="IPR001579">
    <property type="entry name" value="Glyco_hydro_18_chit_AS"/>
</dbReference>
<name>A0AAD5PQ13_9CRUS</name>
<dbReference type="Pfam" id="PF01607">
    <property type="entry name" value="CBM_14"/>
    <property type="match status" value="1"/>
</dbReference>
<dbReference type="InterPro" id="IPR029070">
    <property type="entry name" value="Chitinase_insertion_sf"/>
</dbReference>
<evidence type="ECO:0000256" key="4">
    <source>
        <dbReference type="ARBA" id="ARBA00022669"/>
    </source>
</evidence>
<evidence type="ECO:0000256" key="2">
    <source>
        <dbReference type="ARBA" id="ARBA00009121"/>
    </source>
</evidence>
<dbReference type="PROSITE" id="PS01095">
    <property type="entry name" value="GH18_1"/>
    <property type="match status" value="1"/>
</dbReference>
<protein>
    <recommendedName>
        <fullName evidence="3">chitinase</fullName>
        <ecNumber evidence="3">3.2.1.14</ecNumber>
    </recommendedName>
</protein>
<feature type="compositionally biased region" description="Low complexity" evidence="13">
    <location>
        <begin position="406"/>
        <end position="430"/>
    </location>
</feature>
<keyword evidence="4" id="KW-0147">Chitin-binding</keyword>
<feature type="signal peptide" evidence="14">
    <location>
        <begin position="1"/>
        <end position="19"/>
    </location>
</feature>
<dbReference type="FunFam" id="3.20.20.80:FF:000097">
    <property type="entry name" value="Probable chitinase 2"/>
    <property type="match status" value="1"/>
</dbReference>
<evidence type="ECO:0000256" key="3">
    <source>
        <dbReference type="ARBA" id="ARBA00012729"/>
    </source>
</evidence>
<evidence type="ECO:0000259" key="15">
    <source>
        <dbReference type="PROSITE" id="PS50940"/>
    </source>
</evidence>
<comment type="similarity">
    <text evidence="2">Belongs to the glycosyl hydrolase 18 family. Chitinase class II subfamily.</text>
</comment>
<accession>A0AAD5PQ13</accession>
<dbReference type="SUPFAM" id="SSF51445">
    <property type="entry name" value="(Trans)glycosidases"/>
    <property type="match status" value="1"/>
</dbReference>
<evidence type="ECO:0000256" key="13">
    <source>
        <dbReference type="SAM" id="MobiDB-lite"/>
    </source>
</evidence>